<evidence type="ECO:0000313" key="1">
    <source>
        <dbReference type="EMBL" id="KAK4883313.1"/>
    </source>
</evidence>
<organism evidence="1 2">
    <name type="scientific">Aquatica leii</name>
    <dbReference type="NCBI Taxonomy" id="1421715"/>
    <lineage>
        <taxon>Eukaryota</taxon>
        <taxon>Metazoa</taxon>
        <taxon>Ecdysozoa</taxon>
        <taxon>Arthropoda</taxon>
        <taxon>Hexapoda</taxon>
        <taxon>Insecta</taxon>
        <taxon>Pterygota</taxon>
        <taxon>Neoptera</taxon>
        <taxon>Endopterygota</taxon>
        <taxon>Coleoptera</taxon>
        <taxon>Polyphaga</taxon>
        <taxon>Elateriformia</taxon>
        <taxon>Elateroidea</taxon>
        <taxon>Lampyridae</taxon>
        <taxon>Luciolinae</taxon>
        <taxon>Aquatica</taxon>
    </lineage>
</organism>
<dbReference type="InterPro" id="IPR036397">
    <property type="entry name" value="RNaseH_sf"/>
</dbReference>
<dbReference type="Proteomes" id="UP001353858">
    <property type="component" value="Unassembled WGS sequence"/>
</dbReference>
<dbReference type="PANTHER" id="PTHR33939">
    <property type="entry name" value="PROTEIN CBG22215"/>
    <property type="match status" value="1"/>
</dbReference>
<dbReference type="PANTHER" id="PTHR33939:SF1">
    <property type="entry name" value="DUF4371 DOMAIN-CONTAINING PROTEIN"/>
    <property type="match status" value="1"/>
</dbReference>
<dbReference type="EMBL" id="JARPUR010000002">
    <property type="protein sequence ID" value="KAK4883313.1"/>
    <property type="molecule type" value="Genomic_DNA"/>
</dbReference>
<proteinExistence type="predicted"/>
<sequence>MHFHFKNRGYNIVYLDELWVNVVHSVSKEWVDKSVKSHRDAFVRGLTTGLKAPAARGPRFVLLHAGGDNGFVNGSELIFLAKKNTQDYYDEMDGSLFKNWFKHNPISNLPDKAVVVMDNTSYNSKKLEKAPNSGFNKEEIKTWLLSTDIFFEEDYLKTVGSCQKL</sequence>
<evidence type="ECO:0000313" key="2">
    <source>
        <dbReference type="Proteomes" id="UP001353858"/>
    </source>
</evidence>
<protein>
    <submittedName>
        <fullName evidence="1">Uncharacterized protein</fullName>
    </submittedName>
</protein>
<name>A0AAN7PEA4_9COLE</name>
<comment type="caution">
    <text evidence="1">The sequence shown here is derived from an EMBL/GenBank/DDBJ whole genome shotgun (WGS) entry which is preliminary data.</text>
</comment>
<keyword evidence="2" id="KW-1185">Reference proteome</keyword>
<accession>A0AAN7PEA4</accession>
<gene>
    <name evidence="1" type="ORF">RN001_006632</name>
</gene>
<reference evidence="2" key="1">
    <citation type="submission" date="2023-01" db="EMBL/GenBank/DDBJ databases">
        <title>Key to firefly adult light organ development and bioluminescence: homeobox transcription factors regulate luciferase expression and transportation to peroxisome.</title>
        <authorList>
            <person name="Fu X."/>
        </authorList>
    </citation>
    <scope>NUCLEOTIDE SEQUENCE [LARGE SCALE GENOMIC DNA]</scope>
</reference>
<dbReference type="AlphaFoldDB" id="A0AAN7PEA4"/>
<dbReference type="GO" id="GO:0003676">
    <property type="term" value="F:nucleic acid binding"/>
    <property type="evidence" value="ECO:0007669"/>
    <property type="project" value="InterPro"/>
</dbReference>
<dbReference type="Gene3D" id="3.30.420.10">
    <property type="entry name" value="Ribonuclease H-like superfamily/Ribonuclease H"/>
    <property type="match status" value="1"/>
</dbReference>